<protein>
    <recommendedName>
        <fullName evidence="4">Sulfotransferase domain-containing protein</fullName>
    </recommendedName>
</protein>
<dbReference type="PANTHER" id="PTHR10605:SF56">
    <property type="entry name" value="BIFUNCTIONAL HEPARAN SULFATE N-DEACETYLASE_N-SULFOTRANSFERASE"/>
    <property type="match status" value="1"/>
</dbReference>
<dbReference type="RefSeq" id="WP_055191569.1">
    <property type="nucleotide sequence ID" value="NZ_FPBS01000005.1"/>
</dbReference>
<dbReference type="AlphaFoldDB" id="A0A0P7KJS0"/>
<dbReference type="Pfam" id="PF13469">
    <property type="entry name" value="Sulfotransfer_3"/>
    <property type="match status" value="1"/>
</dbReference>
<comment type="caution">
    <text evidence="2">The sequence shown here is derived from an EMBL/GenBank/DDBJ whole genome shotgun (WGS) entry which is preliminary data.</text>
</comment>
<dbReference type="GO" id="GO:0008146">
    <property type="term" value="F:sulfotransferase activity"/>
    <property type="evidence" value="ECO:0007669"/>
    <property type="project" value="InterPro"/>
</dbReference>
<dbReference type="OrthoDB" id="981508at2"/>
<evidence type="ECO:0000313" key="3">
    <source>
        <dbReference type="Proteomes" id="UP000050471"/>
    </source>
</evidence>
<dbReference type="InterPro" id="IPR037359">
    <property type="entry name" value="NST/OST"/>
</dbReference>
<dbReference type="Gene3D" id="3.40.50.300">
    <property type="entry name" value="P-loop containing nucleotide triphosphate hydrolases"/>
    <property type="match status" value="1"/>
</dbReference>
<evidence type="ECO:0000256" key="1">
    <source>
        <dbReference type="ARBA" id="ARBA00022679"/>
    </source>
</evidence>
<proteinExistence type="predicted"/>
<accession>A0A0P7KJS0</accession>
<dbReference type="Proteomes" id="UP000050471">
    <property type="component" value="Unassembled WGS sequence"/>
</dbReference>
<dbReference type="STRING" id="154981.AKJ29_07740"/>
<name>A0A0P7KJS0_9RHOB</name>
<reference evidence="2 3" key="1">
    <citation type="submission" date="2015-09" db="EMBL/GenBank/DDBJ databases">
        <title>Draft genome sequence of Aliiroseovarius crassostreae CV919-312TSm, the causative agent of Roseovarius Oyster Disease (formerly Juvenile Oyster Disease).</title>
        <authorList>
            <person name="Kessner L."/>
            <person name="Spinard E."/>
            <person name="Nelson D."/>
        </authorList>
    </citation>
    <scope>NUCLEOTIDE SEQUENCE [LARGE SCALE GENOMIC DNA]</scope>
    <source>
        <strain evidence="2 3">CV919-312</strain>
    </source>
</reference>
<dbReference type="InterPro" id="IPR027417">
    <property type="entry name" value="P-loop_NTPase"/>
</dbReference>
<gene>
    <name evidence="2" type="ORF">AKJ29_07740</name>
</gene>
<keyword evidence="3" id="KW-1185">Reference proteome</keyword>
<dbReference type="EMBL" id="LKBA01000019">
    <property type="protein sequence ID" value="KPN62152.1"/>
    <property type="molecule type" value="Genomic_DNA"/>
</dbReference>
<dbReference type="PANTHER" id="PTHR10605">
    <property type="entry name" value="HEPARAN SULFATE SULFOTRANSFERASE"/>
    <property type="match status" value="1"/>
</dbReference>
<evidence type="ECO:0008006" key="4">
    <source>
        <dbReference type="Google" id="ProtNLM"/>
    </source>
</evidence>
<organism evidence="2 3">
    <name type="scientific">Aliiroseovarius crassostreae</name>
    <dbReference type="NCBI Taxonomy" id="154981"/>
    <lineage>
        <taxon>Bacteria</taxon>
        <taxon>Pseudomonadati</taxon>
        <taxon>Pseudomonadota</taxon>
        <taxon>Alphaproteobacteria</taxon>
        <taxon>Rhodobacterales</taxon>
        <taxon>Paracoccaceae</taxon>
        <taxon>Aliiroseovarius</taxon>
    </lineage>
</organism>
<keyword evidence="1" id="KW-0808">Transferase</keyword>
<dbReference type="SUPFAM" id="SSF52540">
    <property type="entry name" value="P-loop containing nucleoside triphosphate hydrolases"/>
    <property type="match status" value="1"/>
</dbReference>
<sequence>MSAQNILYCVGAPKSGTSWLFDYFYYHPTAKTRALKEMHYWDSLEGGRGGFWLDQHRARRADLVLANKTEKKAEAKAFQEAAIAAIDNWVTCFDGQTRDDAAYLDFISDHGKAGLAVDFTPSYGSLSAQSFQKMADLSENARFLFLMRDPVERVLSHLRMDSHGDLDELNRKIEKFLSEEDSDLHILRSNYRRTINNLLKVVPRERVHFEYYETLFSDDAIQRLCTFAGLEPAKALFEKRVHKGLRYPNFAAPVEKLRQALNPQYNFVEKFMGELPAEWTQKMVNV</sequence>
<evidence type="ECO:0000313" key="2">
    <source>
        <dbReference type="EMBL" id="KPN62152.1"/>
    </source>
</evidence>